<evidence type="ECO:0000313" key="2">
    <source>
        <dbReference type="Proteomes" id="UP001589609"/>
    </source>
</evidence>
<dbReference type="EMBL" id="JBHMAF010000168">
    <property type="protein sequence ID" value="MFB9760799.1"/>
    <property type="molecule type" value="Genomic_DNA"/>
</dbReference>
<name>A0ABV5WJI4_9BACI</name>
<evidence type="ECO:0000313" key="1">
    <source>
        <dbReference type="EMBL" id="MFB9760799.1"/>
    </source>
</evidence>
<dbReference type="RefSeq" id="WP_379951080.1">
    <property type="nucleotide sequence ID" value="NZ_JBHMAF010000168.1"/>
</dbReference>
<proteinExistence type="predicted"/>
<reference evidence="1 2" key="1">
    <citation type="submission" date="2024-09" db="EMBL/GenBank/DDBJ databases">
        <authorList>
            <person name="Sun Q."/>
            <person name="Mori K."/>
        </authorList>
    </citation>
    <scope>NUCLEOTIDE SEQUENCE [LARGE SCALE GENOMIC DNA]</scope>
    <source>
        <strain evidence="1 2">JCM 11201</strain>
    </source>
</reference>
<organism evidence="1 2">
    <name type="scientific">Ectobacillus funiculus</name>
    <dbReference type="NCBI Taxonomy" id="137993"/>
    <lineage>
        <taxon>Bacteria</taxon>
        <taxon>Bacillati</taxon>
        <taxon>Bacillota</taxon>
        <taxon>Bacilli</taxon>
        <taxon>Bacillales</taxon>
        <taxon>Bacillaceae</taxon>
        <taxon>Ectobacillus</taxon>
    </lineage>
</organism>
<accession>A0ABV5WJI4</accession>
<comment type="caution">
    <text evidence="1">The sequence shown here is derived from an EMBL/GenBank/DDBJ whole genome shotgun (WGS) entry which is preliminary data.</text>
</comment>
<gene>
    <name evidence="1" type="ORF">ACFFMS_21210</name>
</gene>
<sequence length="148" mass="17375">MGIREQNISTRNGAREIYVDGIKFIISHWEFNNDGMYGHIYFLVPNGVYEYGSNNGAYMKLYNGNFYSTEGEREYDLAHAATSCFLDDDISRYTFEYILTEAAKFIDFNTLRKKQPIALEGEVYANVEKEEFYKALNEWIEKNGWKHK</sequence>
<dbReference type="Proteomes" id="UP001589609">
    <property type="component" value="Unassembled WGS sequence"/>
</dbReference>
<protein>
    <submittedName>
        <fullName evidence="1">Uncharacterized protein</fullName>
    </submittedName>
</protein>
<keyword evidence="2" id="KW-1185">Reference proteome</keyword>